<evidence type="ECO:0000256" key="1">
    <source>
        <dbReference type="ARBA" id="ARBA00023125"/>
    </source>
</evidence>
<dbReference type="CDD" id="cd00086">
    <property type="entry name" value="homeodomain"/>
    <property type="match status" value="1"/>
</dbReference>
<proteinExistence type="predicted"/>
<reference evidence="6 7" key="1">
    <citation type="journal article" date="2018" name="Nat. Ecol. Evol.">
        <title>Shark genomes provide insights into elasmobranch evolution and the origin of vertebrates.</title>
        <authorList>
            <person name="Hara Y"/>
            <person name="Yamaguchi K"/>
            <person name="Onimaru K"/>
            <person name="Kadota M"/>
            <person name="Koyanagi M"/>
            <person name="Keeley SD"/>
            <person name="Tatsumi K"/>
            <person name="Tanaka K"/>
            <person name="Motone F"/>
            <person name="Kageyama Y"/>
            <person name="Nozu R"/>
            <person name="Adachi N"/>
            <person name="Nishimura O"/>
            <person name="Nakagawa R"/>
            <person name="Tanegashima C"/>
            <person name="Kiyatake I"/>
            <person name="Matsumoto R"/>
            <person name="Murakumo K"/>
            <person name="Nishida K"/>
            <person name="Terakita A"/>
            <person name="Kuratani S"/>
            <person name="Sato K"/>
            <person name="Hyodo S Kuraku.S."/>
        </authorList>
    </citation>
    <scope>NUCLEOTIDE SEQUENCE [LARGE SCALE GENOMIC DNA]</scope>
</reference>
<dbReference type="PROSITE" id="PS50071">
    <property type="entry name" value="HOMEOBOX_2"/>
    <property type="match status" value="1"/>
</dbReference>
<organism evidence="6 7">
    <name type="scientific">Scyliorhinus torazame</name>
    <name type="common">Cloudy catshark</name>
    <name type="synonym">Catulus torazame</name>
    <dbReference type="NCBI Taxonomy" id="75743"/>
    <lineage>
        <taxon>Eukaryota</taxon>
        <taxon>Metazoa</taxon>
        <taxon>Chordata</taxon>
        <taxon>Craniata</taxon>
        <taxon>Vertebrata</taxon>
        <taxon>Chondrichthyes</taxon>
        <taxon>Elasmobranchii</taxon>
        <taxon>Galeomorphii</taxon>
        <taxon>Galeoidea</taxon>
        <taxon>Carcharhiniformes</taxon>
        <taxon>Scyliorhinidae</taxon>
        <taxon>Scyliorhinus</taxon>
    </lineage>
</organism>
<accession>A0A401Q7L9</accession>
<dbReference type="GO" id="GO:0048741">
    <property type="term" value="P:skeletal muscle fiber development"/>
    <property type="evidence" value="ECO:0007669"/>
    <property type="project" value="TreeGrafter"/>
</dbReference>
<dbReference type="OrthoDB" id="3501850at2759"/>
<sequence length="128" mass="15298">MKLKEQLGKDSLTPVQRFRCRKRNPPPRHLCPEEIKTRNLPAEARQFLRAWAEGNSISPSVSEREQLIKETGLGKQQIYNWFANYRRRQKRISSQQERDFTRTTICHKRARKLLRRYPQEFSSGNTIQ</sequence>
<dbReference type="PANTHER" id="PTHR10390:SF34">
    <property type="entry name" value="ANOMALOUS HOMEOBOX PROTEIN"/>
    <property type="match status" value="1"/>
</dbReference>
<dbReference type="InterPro" id="IPR001356">
    <property type="entry name" value="HD"/>
</dbReference>
<dbReference type="InterPro" id="IPR008422">
    <property type="entry name" value="KN_HD"/>
</dbReference>
<dbReference type="STRING" id="75743.A0A401Q7L9"/>
<dbReference type="AlphaFoldDB" id="A0A401Q7L9"/>
<evidence type="ECO:0000313" key="6">
    <source>
        <dbReference type="EMBL" id="GCB81356.1"/>
    </source>
</evidence>
<comment type="caution">
    <text evidence="6">The sequence shown here is derived from an EMBL/GenBank/DDBJ whole genome shotgun (WGS) entry which is preliminary data.</text>
</comment>
<dbReference type="GO" id="GO:0000981">
    <property type="term" value="F:DNA-binding transcription factor activity, RNA polymerase II-specific"/>
    <property type="evidence" value="ECO:0007669"/>
    <property type="project" value="TreeGrafter"/>
</dbReference>
<keyword evidence="1 4" id="KW-0238">DNA-binding</keyword>
<keyword evidence="2 4" id="KW-0371">Homeobox</keyword>
<evidence type="ECO:0000256" key="4">
    <source>
        <dbReference type="PROSITE-ProRule" id="PRU00108"/>
    </source>
</evidence>
<name>A0A401Q7L9_SCYTO</name>
<dbReference type="Pfam" id="PF05920">
    <property type="entry name" value="Homeobox_KN"/>
    <property type="match status" value="1"/>
</dbReference>
<keyword evidence="7" id="KW-1185">Reference proteome</keyword>
<feature type="domain" description="Homeobox" evidence="5">
    <location>
        <begin position="59"/>
        <end position="92"/>
    </location>
</feature>
<comment type="subcellular location">
    <subcellularLocation>
        <location evidence="4">Nucleus</location>
    </subcellularLocation>
</comment>
<evidence type="ECO:0000259" key="5">
    <source>
        <dbReference type="PROSITE" id="PS50071"/>
    </source>
</evidence>
<dbReference type="PANTHER" id="PTHR10390">
    <property type="entry name" value="HOMEOBOX PROTEIN SIX"/>
    <property type="match status" value="1"/>
</dbReference>
<dbReference type="GO" id="GO:0005667">
    <property type="term" value="C:transcription regulator complex"/>
    <property type="evidence" value="ECO:0007669"/>
    <property type="project" value="TreeGrafter"/>
</dbReference>
<keyword evidence="3 4" id="KW-0539">Nucleus</keyword>
<dbReference type="InterPro" id="IPR009057">
    <property type="entry name" value="Homeodomain-like_sf"/>
</dbReference>
<dbReference type="GO" id="GO:0005634">
    <property type="term" value="C:nucleus"/>
    <property type="evidence" value="ECO:0007669"/>
    <property type="project" value="UniProtKB-SubCell"/>
</dbReference>
<dbReference type="GO" id="GO:0014857">
    <property type="term" value="P:regulation of skeletal muscle cell proliferation"/>
    <property type="evidence" value="ECO:0007669"/>
    <property type="project" value="TreeGrafter"/>
</dbReference>
<feature type="DNA-binding region" description="Homeobox" evidence="4">
    <location>
        <begin position="61"/>
        <end position="93"/>
    </location>
</feature>
<dbReference type="GO" id="GO:0000978">
    <property type="term" value="F:RNA polymerase II cis-regulatory region sequence-specific DNA binding"/>
    <property type="evidence" value="ECO:0007669"/>
    <property type="project" value="TreeGrafter"/>
</dbReference>
<dbReference type="SMART" id="SM00389">
    <property type="entry name" value="HOX"/>
    <property type="match status" value="1"/>
</dbReference>
<gene>
    <name evidence="6" type="ORF">scyTo_0021382</name>
</gene>
<dbReference type="Proteomes" id="UP000288216">
    <property type="component" value="Unassembled WGS sequence"/>
</dbReference>
<dbReference type="Gene3D" id="1.10.10.60">
    <property type="entry name" value="Homeodomain-like"/>
    <property type="match status" value="1"/>
</dbReference>
<protein>
    <recommendedName>
        <fullName evidence="5">Homeobox domain-containing protein</fullName>
    </recommendedName>
</protein>
<evidence type="ECO:0000256" key="2">
    <source>
        <dbReference type="ARBA" id="ARBA00023155"/>
    </source>
</evidence>
<evidence type="ECO:0000313" key="7">
    <source>
        <dbReference type="Proteomes" id="UP000288216"/>
    </source>
</evidence>
<dbReference type="EMBL" id="BFAA01018847">
    <property type="protein sequence ID" value="GCB81356.1"/>
    <property type="molecule type" value="Genomic_DNA"/>
</dbReference>
<dbReference type="SUPFAM" id="SSF46689">
    <property type="entry name" value="Homeodomain-like"/>
    <property type="match status" value="1"/>
</dbReference>
<evidence type="ECO:0000256" key="3">
    <source>
        <dbReference type="ARBA" id="ARBA00023242"/>
    </source>
</evidence>